<keyword evidence="4" id="KW-1185">Reference proteome</keyword>
<dbReference type="PANTHER" id="PTHR43976">
    <property type="entry name" value="SHORT CHAIN DEHYDROGENASE"/>
    <property type="match status" value="1"/>
</dbReference>
<dbReference type="InterPro" id="IPR020904">
    <property type="entry name" value="Sc_DH/Rdtase_CS"/>
</dbReference>
<dbReference type="PRINTS" id="PR00081">
    <property type="entry name" value="GDHRDH"/>
</dbReference>
<comment type="caution">
    <text evidence="3">The sequence shown here is derived from an EMBL/GenBank/DDBJ whole genome shotgun (WGS) entry which is preliminary data.</text>
</comment>
<sequence length="298" mass="31205">MTRELRSLITGSSSGFGRATAVTLARAGHRVFAAMRAITSKNAGPASELAELAAREGLALRVIELDVTSDASVDAAVARVLDEAGGVDVVINNAGVLSQGPLEAFTVAQAEATFQVNYLGAVRVNRAVLPAMRRQKSGLLVHVSSAVGRVVTPLFGHYSASKFALEAMAECYSYELAPLGIDVAIVEPGAFPTTGVMANAMQADEARAAEYGPLFALATELWKPVIETMKRQGPPDPQQVADAILRLTALPAGERPLRTVLDPLGNGAVEEINRKTADVQRAYIAWMGLGGVLGRAGG</sequence>
<dbReference type="InterPro" id="IPR057326">
    <property type="entry name" value="KR_dom"/>
</dbReference>
<dbReference type="SUPFAM" id="SSF51735">
    <property type="entry name" value="NAD(P)-binding Rossmann-fold domains"/>
    <property type="match status" value="1"/>
</dbReference>
<dbReference type="InterPro" id="IPR036291">
    <property type="entry name" value="NAD(P)-bd_dom_sf"/>
</dbReference>
<dbReference type="RefSeq" id="WP_272093852.1">
    <property type="nucleotide sequence ID" value="NZ_JAQNDK010000001.1"/>
</dbReference>
<dbReference type="SMART" id="SM00822">
    <property type="entry name" value="PKS_KR"/>
    <property type="match status" value="1"/>
</dbReference>
<dbReference type="Pfam" id="PF00106">
    <property type="entry name" value="adh_short"/>
    <property type="match status" value="1"/>
</dbReference>
<dbReference type="PRINTS" id="PR00080">
    <property type="entry name" value="SDRFAMILY"/>
</dbReference>
<name>A0ABT5BSE4_9BACT</name>
<evidence type="ECO:0000259" key="2">
    <source>
        <dbReference type="SMART" id="SM00822"/>
    </source>
</evidence>
<evidence type="ECO:0000313" key="4">
    <source>
        <dbReference type="Proteomes" id="UP001217485"/>
    </source>
</evidence>
<comment type="similarity">
    <text evidence="1">Belongs to the short-chain dehydrogenases/reductases (SDR) family.</text>
</comment>
<dbReference type="EMBL" id="JAQNDK010000001">
    <property type="protein sequence ID" value="MDC0677081.1"/>
    <property type="molecule type" value="Genomic_DNA"/>
</dbReference>
<dbReference type="CDD" id="cd05374">
    <property type="entry name" value="17beta-HSD-like_SDR_c"/>
    <property type="match status" value="1"/>
</dbReference>
<evidence type="ECO:0000313" key="3">
    <source>
        <dbReference type="EMBL" id="MDC0677081.1"/>
    </source>
</evidence>
<feature type="domain" description="Ketoreductase" evidence="2">
    <location>
        <begin position="6"/>
        <end position="191"/>
    </location>
</feature>
<dbReference type="Gene3D" id="3.40.50.720">
    <property type="entry name" value="NAD(P)-binding Rossmann-like Domain"/>
    <property type="match status" value="1"/>
</dbReference>
<proteinExistence type="inferred from homology"/>
<dbReference type="InterPro" id="IPR051911">
    <property type="entry name" value="SDR_oxidoreductase"/>
</dbReference>
<protein>
    <submittedName>
        <fullName evidence="3">SDR family oxidoreductase</fullName>
    </submittedName>
</protein>
<dbReference type="InterPro" id="IPR002347">
    <property type="entry name" value="SDR_fam"/>
</dbReference>
<dbReference type="PROSITE" id="PS00061">
    <property type="entry name" value="ADH_SHORT"/>
    <property type="match status" value="1"/>
</dbReference>
<dbReference type="PANTHER" id="PTHR43976:SF9">
    <property type="entry name" value="OXIDOREDUCTASE"/>
    <property type="match status" value="1"/>
</dbReference>
<accession>A0ABT5BSE4</accession>
<reference evidence="3 4" key="1">
    <citation type="submission" date="2023-01" db="EMBL/GenBank/DDBJ databases">
        <title>Minimal conservation of predation-associated metabolite biosynthetic gene clusters underscores biosynthetic potential of Myxococcota including descriptions for ten novel species: Archangium lansinium sp. nov., Myxococcus landrumus sp. nov., Nannocystis bai.</title>
        <authorList>
            <person name="Ahearne A."/>
            <person name="Stevens C."/>
            <person name="Dowd S."/>
        </authorList>
    </citation>
    <scope>NUCLEOTIDE SEQUENCE [LARGE SCALE GENOMIC DNA]</scope>
    <source>
        <strain evidence="3 4">WIWO2</strain>
    </source>
</reference>
<gene>
    <name evidence="3" type="ORF">POL72_04965</name>
</gene>
<organism evidence="3 4">
    <name type="scientific">Sorangium atrum</name>
    <dbReference type="NCBI Taxonomy" id="2995308"/>
    <lineage>
        <taxon>Bacteria</taxon>
        <taxon>Pseudomonadati</taxon>
        <taxon>Myxococcota</taxon>
        <taxon>Polyangia</taxon>
        <taxon>Polyangiales</taxon>
        <taxon>Polyangiaceae</taxon>
        <taxon>Sorangium</taxon>
    </lineage>
</organism>
<evidence type="ECO:0000256" key="1">
    <source>
        <dbReference type="RuleBase" id="RU000363"/>
    </source>
</evidence>
<dbReference type="Proteomes" id="UP001217485">
    <property type="component" value="Unassembled WGS sequence"/>
</dbReference>